<reference evidence="3 4" key="1">
    <citation type="submission" date="2017-10" db="EMBL/GenBank/DDBJ databases">
        <title>Development of genomic resources for the powdery mildew, Erysiphe pulchra.</title>
        <authorList>
            <person name="Wadl P.A."/>
            <person name="Mack B.M."/>
            <person name="Moore G."/>
            <person name="Beltz S.B."/>
        </authorList>
    </citation>
    <scope>NUCLEOTIDE SEQUENCE [LARGE SCALE GENOMIC DNA]</scope>
    <source>
        <strain evidence="3">Cflorida</strain>
    </source>
</reference>
<dbReference type="SUPFAM" id="SSF101489">
    <property type="entry name" value="Eukaryotic initiation factor 4f subunit eIF4g, eIF4e-binding domain"/>
    <property type="match status" value="1"/>
</dbReference>
<dbReference type="STRING" id="225359.A0A2S4PM66"/>
<feature type="region of interest" description="Disordered" evidence="1">
    <location>
        <begin position="58"/>
        <end position="157"/>
    </location>
</feature>
<name>A0A2S4PM66_9PEZI</name>
<gene>
    <name evidence="3" type="ORF">EPUL_004423</name>
</gene>
<sequence length="439" mass="50204">METVKKVTTEEHPISRKLLNHILELGNNNKIIETISEIKLDEDENTSNLEENVTLEHQAAQIKAIEPKSDKTREEEFDESVQGNQGENLRQNSSGRQPKSINDPTSGTSKNKEVPLSREPITSSVGETTGITRVNKPSTLNLTDSSGDQAIESPQPSAALKSLKSARWLTSLDPSIYPPSIKSPDPCLNHDIEGSPGYFKYDKEFLLQFEKYFIEKPCLDFETQVKALIELNRNLTVRYGTTRISDNIPRKDISNTRTNQFDRSSFKFGSIQKPTISSRWDSFGAKTNEPSYPLGSAQEPSNISWQNTKNIRKNEHRKEFFIPEPTQQPNYVSNQDTNNTKFNESERGFFIPKPSQQPDYVFNQDTSHTTYNEFERGLVQFDSTHTQDDMAKQSTKKIKNDNKKFGLSGFSWGDNRRPVDNITKEEFESITRQWREFKS</sequence>
<evidence type="ECO:0000256" key="1">
    <source>
        <dbReference type="SAM" id="MobiDB-lite"/>
    </source>
</evidence>
<dbReference type="InterPro" id="IPR022745">
    <property type="entry name" value="eIF4G1_eIF4E-bd"/>
</dbReference>
<accession>A0A2S4PM66</accession>
<keyword evidence="4" id="KW-1185">Reference proteome</keyword>
<evidence type="ECO:0000313" key="4">
    <source>
        <dbReference type="Proteomes" id="UP000237438"/>
    </source>
</evidence>
<proteinExistence type="predicted"/>
<dbReference type="Gene3D" id="1.20.970.30">
    <property type="entry name" value="eIF4G, eIF4E-binding domain"/>
    <property type="match status" value="1"/>
</dbReference>
<protein>
    <recommendedName>
        <fullName evidence="2">Eukaryotic translation initiation factor 4G1 eIF4E-binding domain-containing protein</fullName>
    </recommendedName>
</protein>
<feature type="compositionally biased region" description="Polar residues" evidence="1">
    <location>
        <begin position="120"/>
        <end position="156"/>
    </location>
</feature>
<feature type="domain" description="Eukaryotic translation initiation factor 4G1 eIF4E-binding" evidence="2">
    <location>
        <begin position="149"/>
        <end position="217"/>
    </location>
</feature>
<dbReference type="Proteomes" id="UP000237438">
    <property type="component" value="Unassembled WGS sequence"/>
</dbReference>
<dbReference type="Pfam" id="PF12152">
    <property type="entry name" value="eIF_4G1"/>
    <property type="match status" value="1"/>
</dbReference>
<feature type="compositionally biased region" description="Basic and acidic residues" evidence="1">
    <location>
        <begin position="65"/>
        <end position="74"/>
    </location>
</feature>
<evidence type="ECO:0000313" key="3">
    <source>
        <dbReference type="EMBL" id="POS83110.1"/>
    </source>
</evidence>
<evidence type="ECO:0000259" key="2">
    <source>
        <dbReference type="Pfam" id="PF12152"/>
    </source>
</evidence>
<dbReference type="AlphaFoldDB" id="A0A2S4PM66"/>
<organism evidence="3 4">
    <name type="scientific">Erysiphe pulchra</name>
    <dbReference type="NCBI Taxonomy" id="225359"/>
    <lineage>
        <taxon>Eukaryota</taxon>
        <taxon>Fungi</taxon>
        <taxon>Dikarya</taxon>
        <taxon>Ascomycota</taxon>
        <taxon>Pezizomycotina</taxon>
        <taxon>Leotiomycetes</taxon>
        <taxon>Erysiphales</taxon>
        <taxon>Erysiphaceae</taxon>
        <taxon>Erysiphe</taxon>
    </lineage>
</organism>
<dbReference type="EMBL" id="PEDP01001886">
    <property type="protein sequence ID" value="POS83110.1"/>
    <property type="molecule type" value="Genomic_DNA"/>
</dbReference>
<dbReference type="OrthoDB" id="514777at2759"/>
<dbReference type="InterPro" id="IPR036211">
    <property type="entry name" value="eIF4G_eIF4E-bd_sf"/>
</dbReference>
<feature type="compositionally biased region" description="Polar residues" evidence="1">
    <location>
        <begin position="81"/>
        <end position="109"/>
    </location>
</feature>
<comment type="caution">
    <text evidence="3">The sequence shown here is derived from an EMBL/GenBank/DDBJ whole genome shotgun (WGS) entry which is preliminary data.</text>
</comment>